<name>A0A916YL35_9SPHN</name>
<proteinExistence type="predicted"/>
<keyword evidence="2" id="KW-1185">Reference proteome</keyword>
<sequence length="75" mass="7948">MLTVSPAVSPKVVARILMIQKPSVIAGTLVRSAVVSQDKDDVVMAGSQQLVETHDLEIDGIALHKQALSAISTRL</sequence>
<gene>
    <name evidence="1" type="ORF">GCM10010989_24750</name>
</gene>
<comment type="caution">
    <text evidence="1">The sequence shown here is derived from an EMBL/GenBank/DDBJ whole genome shotgun (WGS) entry which is preliminary data.</text>
</comment>
<evidence type="ECO:0000313" key="2">
    <source>
        <dbReference type="Proteomes" id="UP000598997"/>
    </source>
</evidence>
<protein>
    <submittedName>
        <fullName evidence="1">Uncharacterized protein</fullName>
    </submittedName>
</protein>
<dbReference type="Proteomes" id="UP000598997">
    <property type="component" value="Unassembled WGS sequence"/>
</dbReference>
<organism evidence="1 2">
    <name type="scientific">Croceicoccus pelagius</name>
    <dbReference type="NCBI Taxonomy" id="1703341"/>
    <lineage>
        <taxon>Bacteria</taxon>
        <taxon>Pseudomonadati</taxon>
        <taxon>Pseudomonadota</taxon>
        <taxon>Alphaproteobacteria</taxon>
        <taxon>Sphingomonadales</taxon>
        <taxon>Erythrobacteraceae</taxon>
        <taxon>Croceicoccus</taxon>
    </lineage>
</organism>
<dbReference type="AlphaFoldDB" id="A0A916YL35"/>
<evidence type="ECO:0000313" key="1">
    <source>
        <dbReference type="EMBL" id="GGD49520.1"/>
    </source>
</evidence>
<reference evidence="1 2" key="1">
    <citation type="journal article" date="2014" name="Int. J. Syst. Evol. Microbiol.">
        <title>Complete genome sequence of Corynebacterium casei LMG S-19264T (=DSM 44701T), isolated from a smear-ripened cheese.</title>
        <authorList>
            <consortium name="US DOE Joint Genome Institute (JGI-PGF)"/>
            <person name="Walter F."/>
            <person name="Albersmeier A."/>
            <person name="Kalinowski J."/>
            <person name="Ruckert C."/>
        </authorList>
    </citation>
    <scope>NUCLEOTIDE SEQUENCE [LARGE SCALE GENOMIC DNA]</scope>
    <source>
        <strain evidence="1 2">CGMCC 1.15358</strain>
    </source>
</reference>
<accession>A0A916YL35</accession>
<dbReference type="EMBL" id="BMIO01000007">
    <property type="protein sequence ID" value="GGD49520.1"/>
    <property type="molecule type" value="Genomic_DNA"/>
</dbReference>